<dbReference type="SUPFAM" id="SSF55781">
    <property type="entry name" value="GAF domain-like"/>
    <property type="match status" value="1"/>
</dbReference>
<protein>
    <recommendedName>
        <fullName evidence="6">FYVE-type domain-containing protein</fullName>
    </recommendedName>
</protein>
<evidence type="ECO:0000256" key="1">
    <source>
        <dbReference type="ARBA" id="ARBA00022723"/>
    </source>
</evidence>
<proteinExistence type="predicted"/>
<name>A0A225VXD9_9STRA</name>
<dbReference type="InterPro" id="IPR013083">
    <property type="entry name" value="Znf_RING/FYVE/PHD"/>
</dbReference>
<dbReference type="Gene3D" id="3.30.450.40">
    <property type="match status" value="1"/>
</dbReference>
<dbReference type="SUPFAM" id="SSF57903">
    <property type="entry name" value="FYVE/PHD zinc finger"/>
    <property type="match status" value="1"/>
</dbReference>
<evidence type="ECO:0000313" key="8">
    <source>
        <dbReference type="Proteomes" id="UP000198211"/>
    </source>
</evidence>
<feature type="region of interest" description="Disordered" evidence="5">
    <location>
        <begin position="447"/>
        <end position="484"/>
    </location>
</feature>
<accession>A0A225VXD9</accession>
<keyword evidence="1" id="KW-0479">Metal-binding</keyword>
<evidence type="ECO:0000256" key="4">
    <source>
        <dbReference type="PROSITE-ProRule" id="PRU00091"/>
    </source>
</evidence>
<dbReference type="EMBL" id="NBNE01002563">
    <property type="protein sequence ID" value="OWZ10093.1"/>
    <property type="molecule type" value="Genomic_DNA"/>
</dbReference>
<evidence type="ECO:0000256" key="2">
    <source>
        <dbReference type="ARBA" id="ARBA00022771"/>
    </source>
</evidence>
<keyword evidence="8" id="KW-1185">Reference proteome</keyword>
<dbReference type="Proteomes" id="UP000198211">
    <property type="component" value="Unassembled WGS sequence"/>
</dbReference>
<dbReference type="SMART" id="SM00064">
    <property type="entry name" value="FYVE"/>
    <property type="match status" value="1"/>
</dbReference>
<dbReference type="STRING" id="4795.A0A225VXD9"/>
<dbReference type="Pfam" id="PF01590">
    <property type="entry name" value="GAF"/>
    <property type="match status" value="1"/>
</dbReference>
<comment type="caution">
    <text evidence="7">The sequence shown here is derived from an EMBL/GenBank/DDBJ whole genome shotgun (WGS) entry which is preliminary data.</text>
</comment>
<dbReference type="InterPro" id="IPR029016">
    <property type="entry name" value="GAF-like_dom_sf"/>
</dbReference>
<feature type="domain" description="FYVE-type" evidence="6">
    <location>
        <begin position="316"/>
        <end position="376"/>
    </location>
</feature>
<dbReference type="PANTHER" id="PTHR43102">
    <property type="entry name" value="SLR1143 PROTEIN"/>
    <property type="match status" value="1"/>
</dbReference>
<dbReference type="PANTHER" id="PTHR43102:SF2">
    <property type="entry name" value="GAF DOMAIN-CONTAINING PROTEIN"/>
    <property type="match status" value="1"/>
</dbReference>
<feature type="compositionally biased region" description="Basic residues" evidence="5">
    <location>
        <begin position="464"/>
        <end position="474"/>
    </location>
</feature>
<dbReference type="Pfam" id="PF01363">
    <property type="entry name" value="FYVE"/>
    <property type="match status" value="1"/>
</dbReference>
<feature type="compositionally biased region" description="Polar residues" evidence="5">
    <location>
        <begin position="454"/>
        <end position="463"/>
    </location>
</feature>
<dbReference type="GO" id="GO:0008270">
    <property type="term" value="F:zinc ion binding"/>
    <property type="evidence" value="ECO:0007669"/>
    <property type="project" value="UniProtKB-KW"/>
</dbReference>
<evidence type="ECO:0000256" key="3">
    <source>
        <dbReference type="ARBA" id="ARBA00022833"/>
    </source>
</evidence>
<evidence type="ECO:0000313" key="7">
    <source>
        <dbReference type="EMBL" id="OWZ10093.1"/>
    </source>
</evidence>
<dbReference type="OrthoDB" id="303614at2759"/>
<dbReference type="PROSITE" id="PS50178">
    <property type="entry name" value="ZF_FYVE"/>
    <property type="match status" value="1"/>
</dbReference>
<evidence type="ECO:0000259" key="6">
    <source>
        <dbReference type="PROSITE" id="PS50178"/>
    </source>
</evidence>
<dbReference type="Gene3D" id="3.30.40.10">
    <property type="entry name" value="Zinc/RING finger domain, C3HC4 (zinc finger)"/>
    <property type="match status" value="1"/>
</dbReference>
<evidence type="ECO:0000256" key="5">
    <source>
        <dbReference type="SAM" id="MobiDB-lite"/>
    </source>
</evidence>
<dbReference type="InterPro" id="IPR017455">
    <property type="entry name" value="Znf_FYVE-rel"/>
</dbReference>
<dbReference type="InterPro" id="IPR000306">
    <property type="entry name" value="Znf_FYVE"/>
</dbReference>
<keyword evidence="3" id="KW-0862">Zinc</keyword>
<sequence>MLFTDQQMADDLLATVPKLHAAISMDARNSSKWQRKGCKGGVTIYELVPSVNGSDDLDLAYASLAKTEIKCHLNEVLNVLISHDHESSDYQSTMSALCGDKFRDGRVVFQQRCHFSDESRQTLSGNSNTPPEGAEGQKVLISVNMATLQPTLPMKFQSKKHRQPQKLCFASFTHQYASKDRAVHVMKTLPKHVHDELVSRSERTALRHQLDHLAVGFDIQSTAAPGGSSSQTTSIIAHGYASVTPPEAFGAYRNPRAQVKPSRAQVLRRRSAVINPEAKHVLDLLTRSLKEFERVIRRRRFGFQSFVYFHTSAVGDPELKSCSICQKKFSLIRRDFFCQLCGHMVCRDCSQLYEVEARVGDVRRNRICVECVVRVDACKFEDENLIAALGPTVVSDDHWFTDSELESLDDDMETASLESYPSYSSANISLHDQLTSDDPATRSQALEQLGRLVSPTNSVSSQSKPRRRRRHNTKTSKEPPKDLTEKVRWDIEHHLKQSLRVAEKYVRPEHCDVADLERDYAFEFDGTRTRDPNHPLPPMPEQDKETKRLQHIHDSGVLDPAYDRAALNLLAQIAAKQLNCPVGYVSMVGEDTFHAVGTFPQRPPEMNVAPRVENMCAHTVYADKPLVVKNPQRDMRFAQMPIIKDAGVKFYAGFPIRAPDGAIVASLCTSDFKPHDHISTKEYATMETLAKLAGELVAPRQLPAAAY</sequence>
<feature type="compositionally biased region" description="Basic and acidic residues" evidence="5">
    <location>
        <begin position="475"/>
        <end position="484"/>
    </location>
</feature>
<dbReference type="CDD" id="cd00065">
    <property type="entry name" value="FYVE_like_SF"/>
    <property type="match status" value="1"/>
</dbReference>
<reference evidence="8" key="1">
    <citation type="submission" date="2017-03" db="EMBL/GenBank/DDBJ databases">
        <title>Phytopthora megakarya and P. palmivora, two closely related causual agents of cacao black pod achieved similar genome size and gene model numbers by different mechanisms.</title>
        <authorList>
            <person name="Ali S."/>
            <person name="Shao J."/>
            <person name="Larry D.J."/>
            <person name="Kronmiller B."/>
            <person name="Shen D."/>
            <person name="Strem M.D."/>
            <person name="Melnick R.L."/>
            <person name="Guiltinan M.J."/>
            <person name="Tyler B.M."/>
            <person name="Meinhardt L.W."/>
            <person name="Bailey B.A."/>
        </authorList>
    </citation>
    <scope>NUCLEOTIDE SEQUENCE [LARGE SCALE GENOMIC DNA]</scope>
    <source>
        <strain evidence="8">zdho120</strain>
    </source>
</reference>
<dbReference type="AlphaFoldDB" id="A0A225VXD9"/>
<organism evidence="7 8">
    <name type="scientific">Phytophthora megakarya</name>
    <dbReference type="NCBI Taxonomy" id="4795"/>
    <lineage>
        <taxon>Eukaryota</taxon>
        <taxon>Sar</taxon>
        <taxon>Stramenopiles</taxon>
        <taxon>Oomycota</taxon>
        <taxon>Peronosporomycetes</taxon>
        <taxon>Peronosporales</taxon>
        <taxon>Peronosporaceae</taxon>
        <taxon>Phytophthora</taxon>
    </lineage>
</organism>
<dbReference type="InterPro" id="IPR011011">
    <property type="entry name" value="Znf_FYVE_PHD"/>
</dbReference>
<gene>
    <name evidence="7" type="ORF">PHMEG_00017107</name>
</gene>
<keyword evidence="2 4" id="KW-0863">Zinc-finger</keyword>
<dbReference type="InterPro" id="IPR003018">
    <property type="entry name" value="GAF"/>
</dbReference>